<dbReference type="CDD" id="cd06171">
    <property type="entry name" value="Sigma70_r4"/>
    <property type="match status" value="1"/>
</dbReference>
<accession>A0A0A0J8B3</accession>
<evidence type="ECO:0000259" key="7">
    <source>
        <dbReference type="Pfam" id="PF08281"/>
    </source>
</evidence>
<dbReference type="Proteomes" id="UP000030002">
    <property type="component" value="Unassembled WGS sequence"/>
</dbReference>
<proteinExistence type="inferred from homology"/>
<keyword evidence="2" id="KW-0805">Transcription regulation</keyword>
<keyword evidence="5" id="KW-0804">Transcription</keyword>
<dbReference type="InterPro" id="IPR039425">
    <property type="entry name" value="RNA_pol_sigma-70-like"/>
</dbReference>
<dbReference type="NCBIfam" id="TIGR02937">
    <property type="entry name" value="sigma70-ECF"/>
    <property type="match status" value="1"/>
</dbReference>
<evidence type="ECO:0000313" key="8">
    <source>
        <dbReference type="EMBL" id="KGN33630.1"/>
    </source>
</evidence>
<dbReference type="PANTHER" id="PTHR43133">
    <property type="entry name" value="RNA POLYMERASE ECF-TYPE SIGMA FACTO"/>
    <property type="match status" value="1"/>
</dbReference>
<protein>
    <submittedName>
        <fullName evidence="8">RNA polymerase</fullName>
    </submittedName>
</protein>
<reference evidence="8 9" key="1">
    <citation type="submission" date="2013-08" db="EMBL/GenBank/DDBJ databases">
        <title>The genome sequence of Knoellia sinensis.</title>
        <authorList>
            <person name="Zhu W."/>
            <person name="Wang G."/>
        </authorList>
    </citation>
    <scope>NUCLEOTIDE SEQUENCE [LARGE SCALE GENOMIC DNA]</scope>
    <source>
        <strain evidence="8 9">KCTC 19936</strain>
    </source>
</reference>
<dbReference type="AlphaFoldDB" id="A0A0A0J8B3"/>
<dbReference type="PANTHER" id="PTHR43133:SF50">
    <property type="entry name" value="ECF RNA POLYMERASE SIGMA FACTOR SIGM"/>
    <property type="match status" value="1"/>
</dbReference>
<evidence type="ECO:0000256" key="4">
    <source>
        <dbReference type="ARBA" id="ARBA00023125"/>
    </source>
</evidence>
<evidence type="ECO:0000313" key="9">
    <source>
        <dbReference type="Proteomes" id="UP000030002"/>
    </source>
</evidence>
<dbReference type="SUPFAM" id="SSF88659">
    <property type="entry name" value="Sigma3 and sigma4 domains of RNA polymerase sigma factors"/>
    <property type="match status" value="1"/>
</dbReference>
<dbReference type="InterPro" id="IPR013324">
    <property type="entry name" value="RNA_pol_sigma_r3/r4-like"/>
</dbReference>
<dbReference type="STRING" id="1385520.N802_07340"/>
<dbReference type="InterPro" id="IPR013325">
    <property type="entry name" value="RNA_pol_sigma_r2"/>
</dbReference>
<evidence type="ECO:0000259" key="6">
    <source>
        <dbReference type="Pfam" id="PF04542"/>
    </source>
</evidence>
<feature type="domain" description="RNA polymerase sigma-70 region 2" evidence="6">
    <location>
        <begin position="22"/>
        <end position="82"/>
    </location>
</feature>
<keyword evidence="9" id="KW-1185">Reference proteome</keyword>
<feature type="domain" description="RNA polymerase sigma factor 70 region 4 type 2" evidence="7">
    <location>
        <begin position="104"/>
        <end position="156"/>
    </location>
</feature>
<keyword evidence="3" id="KW-0731">Sigma factor</keyword>
<evidence type="ECO:0000256" key="3">
    <source>
        <dbReference type="ARBA" id="ARBA00023082"/>
    </source>
</evidence>
<evidence type="ECO:0000256" key="1">
    <source>
        <dbReference type="ARBA" id="ARBA00010641"/>
    </source>
</evidence>
<keyword evidence="4" id="KW-0238">DNA-binding</keyword>
<dbReference type="GO" id="GO:0003677">
    <property type="term" value="F:DNA binding"/>
    <property type="evidence" value="ECO:0007669"/>
    <property type="project" value="UniProtKB-KW"/>
</dbReference>
<gene>
    <name evidence="8" type="ORF">N802_07340</name>
</gene>
<dbReference type="SUPFAM" id="SSF88946">
    <property type="entry name" value="Sigma2 domain of RNA polymerase sigma factors"/>
    <property type="match status" value="1"/>
</dbReference>
<dbReference type="eggNOG" id="COG1595">
    <property type="taxonomic scope" value="Bacteria"/>
</dbReference>
<dbReference type="Pfam" id="PF04542">
    <property type="entry name" value="Sigma70_r2"/>
    <property type="match status" value="1"/>
</dbReference>
<comment type="caution">
    <text evidence="8">The sequence shown here is derived from an EMBL/GenBank/DDBJ whole genome shotgun (WGS) entry which is preliminary data.</text>
</comment>
<dbReference type="Gene3D" id="1.10.10.10">
    <property type="entry name" value="Winged helix-like DNA-binding domain superfamily/Winged helix DNA-binding domain"/>
    <property type="match status" value="1"/>
</dbReference>
<dbReference type="InterPro" id="IPR007627">
    <property type="entry name" value="RNA_pol_sigma70_r2"/>
</dbReference>
<evidence type="ECO:0000256" key="5">
    <source>
        <dbReference type="ARBA" id="ARBA00023163"/>
    </source>
</evidence>
<dbReference type="InterPro" id="IPR036388">
    <property type="entry name" value="WH-like_DNA-bd_sf"/>
</dbReference>
<evidence type="ECO:0000256" key="2">
    <source>
        <dbReference type="ARBA" id="ARBA00023015"/>
    </source>
</evidence>
<sequence>MGRESKAERDAAFTAFMTDATPSLLRTAWLLTGSHDRSQELVQAAFVKTYAAWPKVRREQALAYARRILVNHKTDTWRKTSREVIVDGVPERPIRPDSTVEHRDEILRMLDLLPAQQRRIVVLRYYQDLSEQQTADLLGISVGAVKSGASRGLATLRTAHLTTEGSQR</sequence>
<dbReference type="InterPro" id="IPR014284">
    <property type="entry name" value="RNA_pol_sigma-70_dom"/>
</dbReference>
<dbReference type="NCBIfam" id="TIGR02983">
    <property type="entry name" value="SigE-fam_strep"/>
    <property type="match status" value="1"/>
</dbReference>
<name>A0A0A0J8B3_9MICO</name>
<dbReference type="OrthoDB" id="3692620at2"/>
<organism evidence="8 9">
    <name type="scientific">Knoellia sinensis KCTC 19936</name>
    <dbReference type="NCBI Taxonomy" id="1385520"/>
    <lineage>
        <taxon>Bacteria</taxon>
        <taxon>Bacillati</taxon>
        <taxon>Actinomycetota</taxon>
        <taxon>Actinomycetes</taxon>
        <taxon>Micrococcales</taxon>
        <taxon>Intrasporangiaceae</taxon>
        <taxon>Knoellia</taxon>
    </lineage>
</organism>
<dbReference type="InterPro" id="IPR014325">
    <property type="entry name" value="RNA_pol_sigma-E_actinobac"/>
</dbReference>
<dbReference type="GO" id="GO:0016987">
    <property type="term" value="F:sigma factor activity"/>
    <property type="evidence" value="ECO:0007669"/>
    <property type="project" value="UniProtKB-KW"/>
</dbReference>
<dbReference type="Pfam" id="PF08281">
    <property type="entry name" value="Sigma70_r4_2"/>
    <property type="match status" value="1"/>
</dbReference>
<dbReference type="InterPro" id="IPR013249">
    <property type="entry name" value="RNA_pol_sigma70_r4_t2"/>
</dbReference>
<dbReference type="GO" id="GO:0006352">
    <property type="term" value="P:DNA-templated transcription initiation"/>
    <property type="evidence" value="ECO:0007669"/>
    <property type="project" value="InterPro"/>
</dbReference>
<dbReference type="EMBL" id="AVPJ01000003">
    <property type="protein sequence ID" value="KGN33630.1"/>
    <property type="molecule type" value="Genomic_DNA"/>
</dbReference>
<comment type="similarity">
    <text evidence="1">Belongs to the sigma-70 factor family. ECF subfamily.</text>
</comment>
<dbReference type="Gene3D" id="1.10.1740.10">
    <property type="match status" value="1"/>
</dbReference>